<name>A0ACC2LFH6_PERAE</name>
<dbReference type="EMBL" id="CM056816">
    <property type="protein sequence ID" value="KAJ8632201.1"/>
    <property type="molecule type" value="Genomic_DNA"/>
</dbReference>
<proteinExistence type="predicted"/>
<protein>
    <submittedName>
        <fullName evidence="1">Uncharacterized protein</fullName>
    </submittedName>
</protein>
<gene>
    <name evidence="1" type="ORF">MRB53_025537</name>
</gene>
<keyword evidence="2" id="KW-1185">Reference proteome</keyword>
<evidence type="ECO:0000313" key="1">
    <source>
        <dbReference type="EMBL" id="KAJ8632201.1"/>
    </source>
</evidence>
<reference evidence="1 2" key="1">
    <citation type="journal article" date="2022" name="Hortic Res">
        <title>A haplotype resolved chromosomal level avocado genome allows analysis of novel avocado genes.</title>
        <authorList>
            <person name="Nath O."/>
            <person name="Fletcher S.J."/>
            <person name="Hayward A."/>
            <person name="Shaw L.M."/>
            <person name="Masouleh A.K."/>
            <person name="Furtado A."/>
            <person name="Henry R.J."/>
            <person name="Mitter N."/>
        </authorList>
    </citation>
    <scope>NUCLEOTIDE SEQUENCE [LARGE SCALE GENOMIC DNA]</scope>
    <source>
        <strain evidence="2">cv. Hass</strain>
    </source>
</reference>
<accession>A0ACC2LFH6</accession>
<dbReference type="Proteomes" id="UP001234297">
    <property type="component" value="Chromosome 8"/>
</dbReference>
<sequence length="531" mass="60579">MAAAPTRHPVAMYPHLPSSNGPQIRSCHVAVIGAGAAGLVAARELRREGHKVVVFESGDSIGGTWVYSPSVDSDPLGLDPYRKKVQTSLYQSLRTNLPRESMGFRDYPFVAKPTNKERDSRRFPGHVEVLLYLQDFALDFGLMGLVRFKTEVFDVHLVDEGRWMVRSRKVRMDGCDDDENEVYDGVVVCNGHYMEPRIAEIPGIDVWPGKQIHSHNYRVPEPFQDQVVILIGSSASAVDISRDVYAFAKEVHVSSRSASDKQPASKKRGYDNMWLHSMIESAHDDGTVIFRDGSSVLADVILHCTGYKYDFPFLKVNGVVTVDDNRVGPLYKHIFPPLLAPSLSFIGLPWKVIPFPLCEMQSKWVASVLSGRLALPSQEEMMMDVEAFYSKLDASGMPKRYTHRMSDYQFDYTDELAAECGYPAVEEWRKQMYAMSWENKFDYVDELAAMCGHPAVEEWRKQMFDMTKKNKGHHPDSYRDEWDDHSLVLQAYEDFHRNCKSLRKALDLKSFCIIFLYIQEKNRQLYVDIAV</sequence>
<evidence type="ECO:0000313" key="2">
    <source>
        <dbReference type="Proteomes" id="UP001234297"/>
    </source>
</evidence>
<organism evidence="1 2">
    <name type="scientific">Persea americana</name>
    <name type="common">Avocado</name>
    <dbReference type="NCBI Taxonomy" id="3435"/>
    <lineage>
        <taxon>Eukaryota</taxon>
        <taxon>Viridiplantae</taxon>
        <taxon>Streptophyta</taxon>
        <taxon>Embryophyta</taxon>
        <taxon>Tracheophyta</taxon>
        <taxon>Spermatophyta</taxon>
        <taxon>Magnoliopsida</taxon>
        <taxon>Magnoliidae</taxon>
        <taxon>Laurales</taxon>
        <taxon>Lauraceae</taxon>
        <taxon>Persea</taxon>
    </lineage>
</organism>
<comment type="caution">
    <text evidence="1">The sequence shown here is derived from an EMBL/GenBank/DDBJ whole genome shotgun (WGS) entry which is preliminary data.</text>
</comment>